<evidence type="ECO:0000313" key="1">
    <source>
        <dbReference type="EMBL" id="MBB4778888.1"/>
    </source>
</evidence>
<organism evidence="1 2">
    <name type="scientific">Actinomadura livida</name>
    <dbReference type="NCBI Taxonomy" id="79909"/>
    <lineage>
        <taxon>Bacteria</taxon>
        <taxon>Bacillati</taxon>
        <taxon>Actinomycetota</taxon>
        <taxon>Actinomycetes</taxon>
        <taxon>Streptosporangiales</taxon>
        <taxon>Thermomonosporaceae</taxon>
        <taxon>Actinomadura</taxon>
    </lineage>
</organism>
<name>A0A7W7IKQ3_9ACTN</name>
<reference evidence="1 2" key="1">
    <citation type="submission" date="2020-08" db="EMBL/GenBank/DDBJ databases">
        <title>Sequencing the genomes of 1000 actinobacteria strains.</title>
        <authorList>
            <person name="Klenk H.-P."/>
        </authorList>
    </citation>
    <scope>NUCLEOTIDE SEQUENCE [LARGE SCALE GENOMIC DNA]</scope>
    <source>
        <strain evidence="1 2">DSM 44772</strain>
    </source>
</reference>
<accession>A0A7W7IKQ3</accession>
<dbReference type="EMBL" id="JACHMV010000001">
    <property type="protein sequence ID" value="MBB4778888.1"/>
    <property type="molecule type" value="Genomic_DNA"/>
</dbReference>
<protein>
    <submittedName>
        <fullName evidence="1">Uncharacterized protein</fullName>
    </submittedName>
</protein>
<dbReference type="AlphaFoldDB" id="A0A7W7IKQ3"/>
<comment type="caution">
    <text evidence="1">The sequence shown here is derived from an EMBL/GenBank/DDBJ whole genome shotgun (WGS) entry which is preliminary data.</text>
</comment>
<dbReference type="RefSeq" id="WP_184890111.1">
    <property type="nucleotide sequence ID" value="NZ_BAAAHD010000012.1"/>
</dbReference>
<sequence length="94" mass="10099">MGALMAELPRVRRGPLESLYAALRRRAPQVAAARPARDGDGVRVAYRGQTATVVWDDDLDAYVWDSEPGGQIGPDAEKAAELIAWTLATPAGPR</sequence>
<gene>
    <name evidence="1" type="ORF">F4557_007306</name>
</gene>
<dbReference type="Proteomes" id="UP000549343">
    <property type="component" value="Unassembled WGS sequence"/>
</dbReference>
<proteinExistence type="predicted"/>
<evidence type="ECO:0000313" key="2">
    <source>
        <dbReference type="Proteomes" id="UP000549343"/>
    </source>
</evidence>